<feature type="transmembrane region" description="Helical" evidence="1">
    <location>
        <begin position="77"/>
        <end position="97"/>
    </location>
</feature>
<gene>
    <name evidence="2" type="ORF">QE152_g8567</name>
</gene>
<accession>A0AAW1LXH8</accession>
<organism evidence="2 3">
    <name type="scientific">Popillia japonica</name>
    <name type="common">Japanese beetle</name>
    <dbReference type="NCBI Taxonomy" id="7064"/>
    <lineage>
        <taxon>Eukaryota</taxon>
        <taxon>Metazoa</taxon>
        <taxon>Ecdysozoa</taxon>
        <taxon>Arthropoda</taxon>
        <taxon>Hexapoda</taxon>
        <taxon>Insecta</taxon>
        <taxon>Pterygota</taxon>
        <taxon>Neoptera</taxon>
        <taxon>Endopterygota</taxon>
        <taxon>Coleoptera</taxon>
        <taxon>Polyphaga</taxon>
        <taxon>Scarabaeiformia</taxon>
        <taxon>Scarabaeidae</taxon>
        <taxon>Rutelinae</taxon>
        <taxon>Popillia</taxon>
    </lineage>
</organism>
<dbReference type="Proteomes" id="UP001458880">
    <property type="component" value="Unassembled WGS sequence"/>
</dbReference>
<proteinExistence type="predicted"/>
<dbReference type="AlphaFoldDB" id="A0AAW1LXH8"/>
<keyword evidence="1" id="KW-1133">Transmembrane helix</keyword>
<keyword evidence="1" id="KW-0812">Transmembrane</keyword>
<protein>
    <submittedName>
        <fullName evidence="2">Uncharacterized protein</fullName>
    </submittedName>
</protein>
<feature type="transmembrane region" description="Helical" evidence="1">
    <location>
        <begin position="20"/>
        <end position="39"/>
    </location>
</feature>
<reference evidence="2 3" key="1">
    <citation type="journal article" date="2024" name="BMC Genomics">
        <title>De novo assembly and annotation of Popillia japonica's genome with initial clues to its potential as an invasive pest.</title>
        <authorList>
            <person name="Cucini C."/>
            <person name="Boschi S."/>
            <person name="Funari R."/>
            <person name="Cardaioli E."/>
            <person name="Iannotti N."/>
            <person name="Marturano G."/>
            <person name="Paoli F."/>
            <person name="Bruttini M."/>
            <person name="Carapelli A."/>
            <person name="Frati F."/>
            <person name="Nardi F."/>
        </authorList>
    </citation>
    <scope>NUCLEOTIDE SEQUENCE [LARGE SCALE GENOMIC DNA]</scope>
    <source>
        <strain evidence="2">DMR45628</strain>
    </source>
</reference>
<sequence>MWLGASYFALAWGGDNGIVTLSFGVSGIMLLTSALEVFGTCIENKWLVLPWLVVYGLLIGIIPILLCVAAFFYLPMIFLFIIYFIYICLYSVVYSYYKELCQEENEPNVYLNKLCAPLYLFDVSYLFERLYKAWCSARSSQEVPPDISERNEEEIVQYMQRQS</sequence>
<evidence type="ECO:0000313" key="2">
    <source>
        <dbReference type="EMBL" id="KAK9739929.1"/>
    </source>
</evidence>
<keyword evidence="1" id="KW-0472">Membrane</keyword>
<dbReference type="EMBL" id="JASPKY010000069">
    <property type="protein sequence ID" value="KAK9739929.1"/>
    <property type="molecule type" value="Genomic_DNA"/>
</dbReference>
<comment type="caution">
    <text evidence="2">The sequence shown here is derived from an EMBL/GenBank/DDBJ whole genome shotgun (WGS) entry which is preliminary data.</text>
</comment>
<evidence type="ECO:0000256" key="1">
    <source>
        <dbReference type="SAM" id="Phobius"/>
    </source>
</evidence>
<feature type="transmembrane region" description="Helical" evidence="1">
    <location>
        <begin position="46"/>
        <end position="71"/>
    </location>
</feature>
<keyword evidence="3" id="KW-1185">Reference proteome</keyword>
<evidence type="ECO:0000313" key="3">
    <source>
        <dbReference type="Proteomes" id="UP001458880"/>
    </source>
</evidence>
<name>A0AAW1LXH8_POPJA</name>